<keyword evidence="3" id="KW-1185">Reference proteome</keyword>
<sequence length="603" mass="62470">MKRPPARRALALLGGAALVGLGSVALGQQAPESLLPPGFGDAAPPPPAAPPVPPSGGTGAGQAAPPVDLLPSLPLTPPTDDADPLALDEEVPAEPLELPDYARRSVAAVGPFTDAGYGLPADAFGGADGRFLGGLMRRLDAPLPSRWESILLRRALLSRTAAPRRVNPVDWVAERAWLLLRLGEADGARMLVQSVDVDRYTPRMFQVAMQAALATADPAGFCPIAGPGGATSGEAAWPLAAAICDALSGEAATSGALLDRARAKRLAGGIDLLLTEKVIGAGANGRRAVNIEWDGVERLTAWRFGLASAVGLNIPDPLFMTVGPQVQAWRARAPMLAPSLRIAPARVAAALGVFSNASLVDLYGTVADQTDPTEIDQTDAGRLRAAYVGEDDAARMTAIRRLWDGARGSRDRYAAAVLTARAAARIRPDQAHAAETAGLVGAMFSAGLDRQAARWAPVVSAMSAAEADPAWAILAVGSERPVVDVGPGRVGAFTERAGEASRRAQLIVAALGGLGRLSPAAATRLAEANGLSLVAQDRWVRALDLAAQAGQQGTVALLVATGMQTARWDGVPAHYLYHMLTALRRVGLEGDARMIAAEAMTRS</sequence>
<feature type="compositionally biased region" description="Pro residues" evidence="1">
    <location>
        <begin position="43"/>
        <end position="54"/>
    </location>
</feature>
<reference evidence="2 3" key="1">
    <citation type="submission" date="2019-07" db="EMBL/GenBank/DDBJ databases">
        <title>Sphingomonas solaris sp. nov., isolated from a solar panel from Boston, Massachusetts.</title>
        <authorList>
            <person name="Tanner K."/>
            <person name="Pascual J."/>
            <person name="Mancuso C."/>
            <person name="Pereto J."/>
            <person name="Khalil A."/>
            <person name="Vilanova C."/>
        </authorList>
    </citation>
    <scope>NUCLEOTIDE SEQUENCE [LARGE SCALE GENOMIC DNA]</scope>
    <source>
        <strain evidence="2 3">R4DWN</strain>
    </source>
</reference>
<evidence type="ECO:0000313" key="2">
    <source>
        <dbReference type="EMBL" id="TVV71848.1"/>
    </source>
</evidence>
<dbReference type="OrthoDB" id="7388088at2"/>
<dbReference type="RefSeq" id="WP_145154170.1">
    <property type="nucleotide sequence ID" value="NZ_VNIM01000078.1"/>
</dbReference>
<name>A0A558QXL4_9SPHN</name>
<comment type="caution">
    <text evidence="2">The sequence shown here is derived from an EMBL/GenBank/DDBJ whole genome shotgun (WGS) entry which is preliminary data.</text>
</comment>
<feature type="compositionally biased region" description="Low complexity" evidence="1">
    <location>
        <begin position="61"/>
        <end position="73"/>
    </location>
</feature>
<accession>A0A558QXL4</accession>
<dbReference type="Proteomes" id="UP000318681">
    <property type="component" value="Unassembled WGS sequence"/>
</dbReference>
<gene>
    <name evidence="2" type="ORF">FOY91_16005</name>
</gene>
<dbReference type="EMBL" id="VNIM01000078">
    <property type="protein sequence ID" value="TVV71848.1"/>
    <property type="molecule type" value="Genomic_DNA"/>
</dbReference>
<evidence type="ECO:0000313" key="3">
    <source>
        <dbReference type="Proteomes" id="UP000318681"/>
    </source>
</evidence>
<evidence type="ECO:0000256" key="1">
    <source>
        <dbReference type="SAM" id="MobiDB-lite"/>
    </source>
</evidence>
<proteinExistence type="predicted"/>
<organism evidence="2 3">
    <name type="scientific">Alterirhizorhabdus solaris</name>
    <dbReference type="NCBI Taxonomy" id="2529389"/>
    <lineage>
        <taxon>Bacteria</taxon>
        <taxon>Pseudomonadati</taxon>
        <taxon>Pseudomonadota</taxon>
        <taxon>Alphaproteobacteria</taxon>
        <taxon>Sphingomonadales</taxon>
        <taxon>Rhizorhabdaceae</taxon>
        <taxon>Alterirhizorhabdus</taxon>
    </lineage>
</organism>
<protein>
    <submittedName>
        <fullName evidence="2">Uncharacterized protein</fullName>
    </submittedName>
</protein>
<dbReference type="AlphaFoldDB" id="A0A558QXL4"/>
<feature type="region of interest" description="Disordered" evidence="1">
    <location>
        <begin position="30"/>
        <end position="85"/>
    </location>
</feature>